<accession>A0A2U3QFK7</accession>
<dbReference type="PIRSF" id="PIRSF006392">
    <property type="entry name" value="IPGAM_arch"/>
    <property type="match status" value="1"/>
</dbReference>
<keyword evidence="8" id="KW-1185">Reference proteome</keyword>
<evidence type="ECO:0000313" key="8">
    <source>
        <dbReference type="Proteomes" id="UP000245125"/>
    </source>
</evidence>
<protein>
    <submittedName>
        <fullName evidence="7">2,3-bisphosphoglycerate-independent phosphoglycerate mutase</fullName>
        <ecNumber evidence="7">5.4.2.-</ecNumber>
        <ecNumber evidence="7">5.4.2.12</ecNumber>
    </submittedName>
</protein>
<dbReference type="PANTHER" id="PTHR31209:SF0">
    <property type="entry name" value="METALLOENZYME DOMAIN-CONTAINING PROTEIN"/>
    <property type="match status" value="1"/>
</dbReference>
<dbReference type="EC" id="5.4.2.12" evidence="7"/>
<comment type="similarity">
    <text evidence="4">Belongs to the BPG-independent phosphoglycerate mutase family. A-PGAM subfamily.</text>
</comment>
<dbReference type="Pfam" id="PF10143">
    <property type="entry name" value="PhosphMutase"/>
    <property type="match status" value="1"/>
</dbReference>
<evidence type="ECO:0000256" key="1">
    <source>
        <dbReference type="ARBA" id="ARBA00000370"/>
    </source>
</evidence>
<comment type="pathway">
    <text evidence="3">Carbohydrate degradation.</text>
</comment>
<reference evidence="8" key="1">
    <citation type="submission" date="2018-03" db="EMBL/GenBank/DDBJ databases">
        <authorList>
            <person name="Zecchin S."/>
        </authorList>
    </citation>
    <scope>NUCLEOTIDE SEQUENCE [LARGE SCALE GENOMIC DNA]</scope>
</reference>
<evidence type="ECO:0000256" key="5">
    <source>
        <dbReference type="ARBA" id="ARBA00023152"/>
    </source>
</evidence>
<keyword evidence="5" id="KW-0324">Glycolysis</keyword>
<dbReference type="GO" id="GO:0046872">
    <property type="term" value="F:metal ion binding"/>
    <property type="evidence" value="ECO:0007669"/>
    <property type="project" value="InterPro"/>
</dbReference>
<comment type="function">
    <text evidence="2">Catalyzes the interconversion of 2-phosphoglycerate and 3-phosphoglycerate.</text>
</comment>
<dbReference type="InterPro" id="IPR004456">
    <property type="entry name" value="Pglycerate_mutase_ApgM"/>
</dbReference>
<evidence type="ECO:0000256" key="2">
    <source>
        <dbReference type="ARBA" id="ARBA00002315"/>
    </source>
</evidence>
<name>A0A2U3QFK7_9BACT</name>
<dbReference type="NCBIfam" id="TIGR00306">
    <property type="entry name" value="apgM"/>
    <property type="match status" value="1"/>
</dbReference>
<dbReference type="EC" id="5.4.2.-" evidence="7"/>
<evidence type="ECO:0000313" key="7">
    <source>
        <dbReference type="EMBL" id="SPQ00206.1"/>
    </source>
</evidence>
<evidence type="ECO:0000259" key="6">
    <source>
        <dbReference type="Pfam" id="PF01676"/>
    </source>
</evidence>
<evidence type="ECO:0000256" key="4">
    <source>
        <dbReference type="ARBA" id="ARBA00005524"/>
    </source>
</evidence>
<dbReference type="OrthoDB" id="9804453at2"/>
<dbReference type="AlphaFoldDB" id="A0A2U3QFK7"/>
<proteinExistence type="inferred from homology"/>
<evidence type="ECO:0000256" key="3">
    <source>
        <dbReference type="ARBA" id="ARBA00004921"/>
    </source>
</evidence>
<organism evidence="7 8">
    <name type="scientific">Candidatus Sulfobium mesophilum</name>
    <dbReference type="NCBI Taxonomy" id="2016548"/>
    <lineage>
        <taxon>Bacteria</taxon>
        <taxon>Pseudomonadati</taxon>
        <taxon>Nitrospirota</taxon>
        <taxon>Nitrospiria</taxon>
        <taxon>Nitrospirales</taxon>
        <taxon>Nitrospiraceae</taxon>
        <taxon>Candidatus Sulfobium</taxon>
    </lineage>
</organism>
<keyword evidence="7" id="KW-0413">Isomerase</keyword>
<dbReference type="Proteomes" id="UP000245125">
    <property type="component" value="Unassembled WGS sequence"/>
</dbReference>
<feature type="domain" description="Metalloenzyme" evidence="6">
    <location>
        <begin position="15"/>
        <end position="391"/>
    </location>
</feature>
<dbReference type="InterPro" id="IPR006124">
    <property type="entry name" value="Metalloenzyme"/>
</dbReference>
<dbReference type="GO" id="GO:0006096">
    <property type="term" value="P:glycolytic process"/>
    <property type="evidence" value="ECO:0007669"/>
    <property type="project" value="UniProtKB-KW"/>
</dbReference>
<dbReference type="InterPro" id="IPR017850">
    <property type="entry name" value="Alkaline_phosphatase_core_sf"/>
</dbReference>
<dbReference type="Gene3D" id="3.40.720.10">
    <property type="entry name" value="Alkaline Phosphatase, subunit A"/>
    <property type="match status" value="2"/>
</dbReference>
<dbReference type="CDD" id="cd16011">
    <property type="entry name" value="iPGM_like"/>
    <property type="match status" value="1"/>
</dbReference>
<dbReference type="GO" id="GO:0004619">
    <property type="term" value="F:phosphoglycerate mutase activity"/>
    <property type="evidence" value="ECO:0007669"/>
    <property type="project" value="UniProtKB-EC"/>
</dbReference>
<dbReference type="NCBIfam" id="NF003160">
    <property type="entry name" value="PRK04135.1"/>
    <property type="match status" value="1"/>
</dbReference>
<dbReference type="Pfam" id="PF01676">
    <property type="entry name" value="Metalloenzyme"/>
    <property type="match status" value="1"/>
</dbReference>
<dbReference type="PANTHER" id="PTHR31209">
    <property type="entry name" value="COFACTOR-INDEPENDENT PHOSPHOGLYCERATE MUTASE"/>
    <property type="match status" value="1"/>
</dbReference>
<sequence>MQKLVHGLIQTNSTKIVLIVLDGLGGLPVNGKTELETADTPTMDALAQSGACGLHLPVACGITPGSGPGHLSLFGYNPLEHQIGRGILEALGLGMDVRRTDIALRCNYGTIEQGIIKDRRAGRIPTDQSRKITERLKTAITKIDDAEIHFAPGMEHRFAVLMRFPEPLVPGADSINDTDPQKEGKAPLEAAAGTSAAERVARVARKFVSKVAEVLKGEEKANYILLRGFSVMPHLLSFKEAYGLNAVAIATYPMYGGLAKLVGMTTPAVSGGVQEEIDYLRANYDKYDFFFLHVKKVDSYGEDGDFDGKRRRIEEFDALLPQIVSLNPDVLIITGDHSTPALMKGHSWHPVPIILKSPYVLGGLCKGFSERECTKGELGIFPTVNLMSLALANAGRLKKFGA</sequence>
<dbReference type="SUPFAM" id="SSF53649">
    <property type="entry name" value="Alkaline phosphatase-like"/>
    <property type="match status" value="1"/>
</dbReference>
<gene>
    <name evidence="7" type="ORF">NBG4_20012</name>
</gene>
<dbReference type="EMBL" id="OUUY01000064">
    <property type="protein sequence ID" value="SPQ00206.1"/>
    <property type="molecule type" value="Genomic_DNA"/>
</dbReference>
<comment type="catalytic activity">
    <reaction evidence="1">
        <text>(2R)-2-phosphoglycerate = (2R)-3-phosphoglycerate</text>
        <dbReference type="Rhea" id="RHEA:15901"/>
        <dbReference type="ChEBI" id="CHEBI:58272"/>
        <dbReference type="ChEBI" id="CHEBI:58289"/>
        <dbReference type="EC" id="5.4.2.12"/>
    </reaction>
</comment>